<gene>
    <name evidence="2" type="ORF">TCAP_05363</name>
</gene>
<feature type="compositionally biased region" description="Polar residues" evidence="1">
    <location>
        <begin position="1"/>
        <end position="15"/>
    </location>
</feature>
<dbReference type="PANTHER" id="PTHR13109">
    <property type="entry name" value="NEUROCHONDRIN"/>
    <property type="match status" value="1"/>
</dbReference>
<name>A0A2K3QB31_9HYPO</name>
<organism evidence="2 3">
    <name type="scientific">Tolypocladium capitatum</name>
    <dbReference type="NCBI Taxonomy" id="45235"/>
    <lineage>
        <taxon>Eukaryota</taxon>
        <taxon>Fungi</taxon>
        <taxon>Dikarya</taxon>
        <taxon>Ascomycota</taxon>
        <taxon>Pezizomycotina</taxon>
        <taxon>Sordariomycetes</taxon>
        <taxon>Hypocreomycetidae</taxon>
        <taxon>Hypocreales</taxon>
        <taxon>Ophiocordycipitaceae</taxon>
        <taxon>Tolypocladium</taxon>
    </lineage>
</organism>
<dbReference type="InterPro" id="IPR016024">
    <property type="entry name" value="ARM-type_fold"/>
</dbReference>
<dbReference type="OrthoDB" id="8962942at2759"/>
<dbReference type="SUPFAM" id="SSF48371">
    <property type="entry name" value="ARM repeat"/>
    <property type="match status" value="1"/>
</dbReference>
<evidence type="ECO:0000313" key="3">
    <source>
        <dbReference type="Proteomes" id="UP000236621"/>
    </source>
</evidence>
<evidence type="ECO:0008006" key="4">
    <source>
        <dbReference type="Google" id="ProtNLM"/>
    </source>
</evidence>
<evidence type="ECO:0000256" key="1">
    <source>
        <dbReference type="SAM" id="MobiDB-lite"/>
    </source>
</evidence>
<dbReference type="EMBL" id="NRSZ01000854">
    <property type="protein sequence ID" value="PNY24703.1"/>
    <property type="molecule type" value="Genomic_DNA"/>
</dbReference>
<protein>
    <recommendedName>
        <fullName evidence="4">DUF1941 family protein</fullName>
    </recommendedName>
</protein>
<dbReference type="Proteomes" id="UP000236621">
    <property type="component" value="Unassembled WGS sequence"/>
</dbReference>
<proteinExistence type="predicted"/>
<keyword evidence="3" id="KW-1185">Reference proteome</keyword>
<accession>A0A2K3QB31</accession>
<dbReference type="PANTHER" id="PTHR13109:SF7">
    <property type="entry name" value="NEUROCHONDRIN"/>
    <property type="match status" value="1"/>
</dbReference>
<sequence length="639" mass="70036">MEQPTTEAAQASNDGAPSDEAVSIARIQQLLRARVDTQRFVGLALLKSVLDNSPQLREDGQVVQSLWDSLPSKFLDRLLRTGSKPSSRDARDMLDLVVSVLHTFAALLPEQSRGDAKFADRIPGLVGAVLYSSGETTTLLLQLLHTLVSSPSGAQALVRLEDLSPLTETALTHAIVLDILRFSWLNAMAVVEDKRALSLRIDDTIQSLVSSFTGTDAVTVLEFLGSFLRQADSAILSPQPKWLKTVVGYIQNLVISRPTPEARSAYANAAASLLQSYPSSVPELLFTGGKRDEKPFAYLLINLLLIDIRSSAPTLLEQLNTPEYPRTSRRLASAFDVICIFIGYLVRSLEDESLETLIMPPDSLLKIRRNISETMSVAVEYLRDRWDASVAGAMGLHPDARVATADTATGSHRTLAWDAMANTVDNDPYILSAVRALALWLREEENVVLRKEATGLIDMFMDLYRASSPEKLDFRSATLVALEALITLDRGRELLLRHDGWRILSEDLTGILRKSWTEGHEGEASRGIEVVRVLLQVAEQEYGGTEEEWMDLITTVAAWDVSGPVRRAPVVQEFQVAVLQLCCALLDGANGSMRSSYRLSISAINGIASQLGRGMGSDGSVREPMEDVLATLDGFMEGS</sequence>
<reference evidence="2 3" key="1">
    <citation type="submission" date="2017-08" db="EMBL/GenBank/DDBJ databases">
        <title>Harnessing the power of phylogenomics to disentangle the directionality and signatures of interkingdom host jumping in the parasitic fungal genus Tolypocladium.</title>
        <authorList>
            <person name="Quandt C.A."/>
            <person name="Patterson W."/>
            <person name="Spatafora J.W."/>
        </authorList>
    </citation>
    <scope>NUCLEOTIDE SEQUENCE [LARGE SCALE GENOMIC DNA]</scope>
    <source>
        <strain evidence="2 3">CBS 113982</strain>
    </source>
</reference>
<evidence type="ECO:0000313" key="2">
    <source>
        <dbReference type="EMBL" id="PNY24703.1"/>
    </source>
</evidence>
<dbReference type="Pfam" id="PF05536">
    <property type="entry name" value="Neurochondrin"/>
    <property type="match status" value="1"/>
</dbReference>
<comment type="caution">
    <text evidence="2">The sequence shown here is derived from an EMBL/GenBank/DDBJ whole genome shotgun (WGS) entry which is preliminary data.</text>
</comment>
<dbReference type="InterPro" id="IPR008709">
    <property type="entry name" value="Neurochondrin"/>
</dbReference>
<dbReference type="AlphaFoldDB" id="A0A2K3QB31"/>
<feature type="region of interest" description="Disordered" evidence="1">
    <location>
        <begin position="1"/>
        <end position="20"/>
    </location>
</feature>